<keyword evidence="3" id="KW-1185">Reference proteome</keyword>
<evidence type="ECO:0000313" key="3">
    <source>
        <dbReference type="Proteomes" id="UP001331761"/>
    </source>
</evidence>
<evidence type="ECO:0000313" key="2">
    <source>
        <dbReference type="EMBL" id="KAK5969656.1"/>
    </source>
</evidence>
<dbReference type="Proteomes" id="UP001331761">
    <property type="component" value="Unassembled WGS sequence"/>
</dbReference>
<dbReference type="AlphaFoldDB" id="A0AAN8EYQ7"/>
<name>A0AAN8EYQ7_TRICO</name>
<sequence>MRAFAALFCTCLHVLAGANFYPYSWSAGGVDLTCELGTPGWKLAGTSCFLPFLARNQSWYDANQMCGNY</sequence>
<gene>
    <name evidence="2" type="ORF">GCK32_012571</name>
</gene>
<evidence type="ECO:0000256" key="1">
    <source>
        <dbReference type="SAM" id="SignalP"/>
    </source>
</evidence>
<feature type="signal peptide" evidence="1">
    <location>
        <begin position="1"/>
        <end position="17"/>
    </location>
</feature>
<reference evidence="2 3" key="1">
    <citation type="submission" date="2019-10" db="EMBL/GenBank/DDBJ databases">
        <title>Assembly and Annotation for the nematode Trichostrongylus colubriformis.</title>
        <authorList>
            <person name="Martin J."/>
        </authorList>
    </citation>
    <scope>NUCLEOTIDE SEQUENCE [LARGE SCALE GENOMIC DNA]</scope>
    <source>
        <strain evidence="2">G859</strain>
        <tissue evidence="2">Whole worm</tissue>
    </source>
</reference>
<feature type="chain" id="PRO_5042933699" description="C-type lectin domain-containing protein" evidence="1">
    <location>
        <begin position="18"/>
        <end position="69"/>
    </location>
</feature>
<accession>A0AAN8EYQ7</accession>
<evidence type="ECO:0008006" key="4">
    <source>
        <dbReference type="Google" id="ProtNLM"/>
    </source>
</evidence>
<proteinExistence type="predicted"/>
<feature type="non-terminal residue" evidence="2">
    <location>
        <position position="69"/>
    </location>
</feature>
<dbReference type="EMBL" id="WIXE01019916">
    <property type="protein sequence ID" value="KAK5969656.1"/>
    <property type="molecule type" value="Genomic_DNA"/>
</dbReference>
<keyword evidence="1" id="KW-0732">Signal</keyword>
<organism evidence="2 3">
    <name type="scientific">Trichostrongylus colubriformis</name>
    <name type="common">Black scour worm</name>
    <dbReference type="NCBI Taxonomy" id="6319"/>
    <lineage>
        <taxon>Eukaryota</taxon>
        <taxon>Metazoa</taxon>
        <taxon>Ecdysozoa</taxon>
        <taxon>Nematoda</taxon>
        <taxon>Chromadorea</taxon>
        <taxon>Rhabditida</taxon>
        <taxon>Rhabditina</taxon>
        <taxon>Rhabditomorpha</taxon>
        <taxon>Strongyloidea</taxon>
        <taxon>Trichostrongylidae</taxon>
        <taxon>Trichostrongylus</taxon>
    </lineage>
</organism>
<protein>
    <recommendedName>
        <fullName evidence="4">C-type lectin domain-containing protein</fullName>
    </recommendedName>
</protein>
<comment type="caution">
    <text evidence="2">The sequence shown here is derived from an EMBL/GenBank/DDBJ whole genome shotgun (WGS) entry which is preliminary data.</text>
</comment>